<dbReference type="EMBL" id="JAFIQS010000002">
    <property type="protein sequence ID" value="KAG5173141.1"/>
    <property type="molecule type" value="Genomic_DNA"/>
</dbReference>
<keyword evidence="3" id="KW-0732">Signal</keyword>
<feature type="compositionally biased region" description="Low complexity" evidence="1">
    <location>
        <begin position="322"/>
        <end position="339"/>
    </location>
</feature>
<keyword evidence="2" id="KW-0472">Membrane</keyword>
<evidence type="ECO:0000256" key="3">
    <source>
        <dbReference type="SAM" id="SignalP"/>
    </source>
</evidence>
<dbReference type="PROSITE" id="PS51762">
    <property type="entry name" value="GH16_2"/>
    <property type="match status" value="1"/>
</dbReference>
<dbReference type="Pfam" id="PF26113">
    <property type="entry name" value="GH16_XgeA"/>
    <property type="match status" value="1"/>
</dbReference>
<feature type="chain" id="PRO_5034065794" description="GH16 domain-containing protein" evidence="3">
    <location>
        <begin position="17"/>
        <end position="396"/>
    </location>
</feature>
<dbReference type="Gene3D" id="2.60.120.200">
    <property type="match status" value="1"/>
</dbReference>
<dbReference type="PANTHER" id="PTHR10963:SF24">
    <property type="entry name" value="GLYCOSIDASE C21B10.07-RELATED"/>
    <property type="match status" value="1"/>
</dbReference>
<accession>A0A8H7Y3W6</accession>
<dbReference type="AlphaFoldDB" id="A0A8H7Y3W6"/>
<feature type="signal peptide" evidence="3">
    <location>
        <begin position="1"/>
        <end position="16"/>
    </location>
</feature>
<feature type="domain" description="GH16" evidence="4">
    <location>
        <begin position="9"/>
        <end position="308"/>
    </location>
</feature>
<name>A0A8H7Y3W6_PSICU</name>
<feature type="region of interest" description="Disordered" evidence="1">
    <location>
        <begin position="322"/>
        <end position="366"/>
    </location>
</feature>
<evidence type="ECO:0000313" key="5">
    <source>
        <dbReference type="EMBL" id="KAG5173141.1"/>
    </source>
</evidence>
<evidence type="ECO:0000259" key="4">
    <source>
        <dbReference type="PROSITE" id="PS51762"/>
    </source>
</evidence>
<organism evidence="5">
    <name type="scientific">Psilocybe cubensis</name>
    <name type="common">Psychedelic mushroom</name>
    <name type="synonym">Stropharia cubensis</name>
    <dbReference type="NCBI Taxonomy" id="181762"/>
    <lineage>
        <taxon>Eukaryota</taxon>
        <taxon>Fungi</taxon>
        <taxon>Dikarya</taxon>
        <taxon>Basidiomycota</taxon>
        <taxon>Agaricomycotina</taxon>
        <taxon>Agaricomycetes</taxon>
        <taxon>Agaricomycetidae</taxon>
        <taxon>Agaricales</taxon>
        <taxon>Agaricineae</taxon>
        <taxon>Strophariaceae</taxon>
        <taxon>Psilocybe</taxon>
    </lineage>
</organism>
<comment type="caution">
    <text evidence="5">The sequence shown here is derived from an EMBL/GenBank/DDBJ whole genome shotgun (WGS) entry which is preliminary data.</text>
</comment>
<dbReference type="PANTHER" id="PTHR10963">
    <property type="entry name" value="GLYCOSYL HYDROLASE-RELATED"/>
    <property type="match status" value="1"/>
</dbReference>
<keyword evidence="2" id="KW-1133">Transmembrane helix</keyword>
<dbReference type="InterPro" id="IPR013320">
    <property type="entry name" value="ConA-like_dom_sf"/>
</dbReference>
<dbReference type="GO" id="GO:0004553">
    <property type="term" value="F:hydrolase activity, hydrolyzing O-glycosyl compounds"/>
    <property type="evidence" value="ECO:0007669"/>
    <property type="project" value="InterPro"/>
</dbReference>
<proteinExistence type="predicted"/>
<dbReference type="InterPro" id="IPR000757">
    <property type="entry name" value="Beta-glucanase-like"/>
</dbReference>
<evidence type="ECO:0000256" key="1">
    <source>
        <dbReference type="SAM" id="MobiDB-lite"/>
    </source>
</evidence>
<keyword evidence="2" id="KW-0812">Transmembrane</keyword>
<gene>
    <name evidence="5" type="ORF">JR316_002651</name>
</gene>
<dbReference type="SUPFAM" id="SSF49899">
    <property type="entry name" value="Concanavalin A-like lectins/glucanases"/>
    <property type="match status" value="1"/>
</dbReference>
<reference evidence="5" key="1">
    <citation type="submission" date="2021-02" db="EMBL/GenBank/DDBJ databases">
        <title>Psilocybe cubensis genome.</title>
        <authorList>
            <person name="Mckernan K.J."/>
            <person name="Crawford S."/>
            <person name="Trippe A."/>
            <person name="Kane L.T."/>
            <person name="Mclaughlin S."/>
        </authorList>
    </citation>
    <scope>NUCLEOTIDE SEQUENCE [LARGE SCALE GENOMIC DNA]</scope>
    <source>
        <strain evidence="5">MGC-MH-2018</strain>
    </source>
</reference>
<sequence>MLRGLALAILFESAFAQQQLTLARNYSGSGFFDLWNFKTGNDATDFFGQPGNNGNVNWTDQATSAAFGLTFVNDVGNVIVKVDNTTSAAPGGTYGRNSVQMLSKDQITAGSLVVLDAIHMPFGCSVWPAFWMIGADWPTNGEIDIVENVNLATKNQYSLHTLDGCSHPPDGVVQETGTLNNANCFVNASHNEGCLVADGPLSYGAAFANNGGGVFATLWDSNGINIWFFPRSGPIPADIDSPSPNPSSWPTPVASYPVSTCDVSRFFGPQTMILETNVCGNFAVDVFSTTCGSGKCTDLVTDPTNYNDAYWEIRSITVFSNSTTNNPTSTSNVASPTSGTGSGSGASGTDSSSSGNSTPNAGTTSNSAAIPRYNLGAVAFGVIVPIMISLTVWSMQ</sequence>
<feature type="transmembrane region" description="Helical" evidence="2">
    <location>
        <begin position="373"/>
        <end position="393"/>
    </location>
</feature>
<dbReference type="GO" id="GO:0009251">
    <property type="term" value="P:glucan catabolic process"/>
    <property type="evidence" value="ECO:0007669"/>
    <property type="project" value="TreeGrafter"/>
</dbReference>
<feature type="compositionally biased region" description="Low complexity" evidence="1">
    <location>
        <begin position="347"/>
        <end position="366"/>
    </location>
</feature>
<dbReference type="OrthoDB" id="192832at2759"/>
<protein>
    <recommendedName>
        <fullName evidence="4">GH16 domain-containing protein</fullName>
    </recommendedName>
</protein>
<evidence type="ECO:0000256" key="2">
    <source>
        <dbReference type="SAM" id="Phobius"/>
    </source>
</evidence>
<dbReference type="InterPro" id="IPR050546">
    <property type="entry name" value="Glycosyl_Hydrlase_16"/>
</dbReference>